<comment type="subcellular location">
    <subcellularLocation>
        <location evidence="13">Nucleus</location>
    </subcellularLocation>
    <subcellularLocation>
        <location evidence="13">Chromosome</location>
        <location evidence="13">Telomere</location>
    </subcellularLocation>
</comment>
<dbReference type="Gene3D" id="1.10.132.70">
    <property type="match status" value="1"/>
</dbReference>
<dbReference type="Pfam" id="PF21399">
    <property type="entry name" value="TERT_C"/>
    <property type="match status" value="1"/>
</dbReference>
<evidence type="ECO:0000256" key="3">
    <source>
        <dbReference type="ARBA" id="ARBA00016182"/>
    </source>
</evidence>
<evidence type="ECO:0000256" key="6">
    <source>
        <dbReference type="ARBA" id="ARBA00022695"/>
    </source>
</evidence>
<evidence type="ECO:0000256" key="9">
    <source>
        <dbReference type="ARBA" id="ARBA00022895"/>
    </source>
</evidence>
<dbReference type="Gene3D" id="1.10.357.90">
    <property type="match status" value="1"/>
</dbReference>
<comment type="caution">
    <text evidence="16">The sequence shown here is derived from an EMBL/GenBank/DDBJ whole genome shotgun (WGS) entry which is preliminary data.</text>
</comment>
<evidence type="ECO:0000256" key="7">
    <source>
        <dbReference type="ARBA" id="ARBA00022723"/>
    </source>
</evidence>
<keyword evidence="17" id="KW-1185">Reference proteome</keyword>
<dbReference type="GO" id="GO:0000781">
    <property type="term" value="C:chromosome, telomeric region"/>
    <property type="evidence" value="ECO:0007669"/>
    <property type="project" value="UniProtKB-SubCell"/>
</dbReference>
<accession>A0A7J7CQP5</accession>
<gene>
    <name evidence="16" type="ORF">HS088_TW14G00577</name>
</gene>
<feature type="compositionally biased region" description="Basic residues" evidence="14">
    <location>
        <begin position="365"/>
        <end position="378"/>
    </location>
</feature>
<evidence type="ECO:0000256" key="14">
    <source>
        <dbReference type="SAM" id="MobiDB-lite"/>
    </source>
</evidence>
<dbReference type="SMART" id="SM00975">
    <property type="entry name" value="Telomerase_RBD"/>
    <property type="match status" value="1"/>
</dbReference>
<keyword evidence="8 13" id="KW-0460">Magnesium</keyword>
<evidence type="ECO:0000256" key="8">
    <source>
        <dbReference type="ARBA" id="ARBA00022842"/>
    </source>
</evidence>
<organism evidence="16 17">
    <name type="scientific">Tripterygium wilfordii</name>
    <name type="common">Thunder God vine</name>
    <dbReference type="NCBI Taxonomy" id="458696"/>
    <lineage>
        <taxon>Eukaryota</taxon>
        <taxon>Viridiplantae</taxon>
        <taxon>Streptophyta</taxon>
        <taxon>Embryophyta</taxon>
        <taxon>Tracheophyta</taxon>
        <taxon>Spermatophyta</taxon>
        <taxon>Magnoliopsida</taxon>
        <taxon>eudicotyledons</taxon>
        <taxon>Gunneridae</taxon>
        <taxon>Pentapetalae</taxon>
        <taxon>rosids</taxon>
        <taxon>fabids</taxon>
        <taxon>Celastrales</taxon>
        <taxon>Celastraceae</taxon>
        <taxon>Tripterygium</taxon>
    </lineage>
</organism>
<dbReference type="GO" id="GO:0070034">
    <property type="term" value="F:telomerase RNA binding"/>
    <property type="evidence" value="ECO:0007669"/>
    <property type="project" value="TreeGrafter"/>
</dbReference>
<dbReference type="Proteomes" id="UP000593562">
    <property type="component" value="Unassembled WGS sequence"/>
</dbReference>
<keyword evidence="11 13" id="KW-0539">Nucleus</keyword>
<evidence type="ECO:0000256" key="12">
    <source>
        <dbReference type="ARBA" id="ARBA00048173"/>
    </source>
</evidence>
<dbReference type="InterPro" id="IPR000477">
    <property type="entry name" value="RT_dom"/>
</dbReference>
<dbReference type="PRINTS" id="PR01365">
    <property type="entry name" value="TELOMERASERT"/>
</dbReference>
<dbReference type="GO" id="GO:0046872">
    <property type="term" value="F:metal ion binding"/>
    <property type="evidence" value="ECO:0007669"/>
    <property type="project" value="UniProtKB-KW"/>
</dbReference>
<evidence type="ECO:0000256" key="10">
    <source>
        <dbReference type="ARBA" id="ARBA00022918"/>
    </source>
</evidence>
<keyword evidence="5 13" id="KW-0808">Transferase</keyword>
<evidence type="ECO:0000256" key="2">
    <source>
        <dbReference type="ARBA" id="ARBA00012493"/>
    </source>
</evidence>
<dbReference type="GO" id="GO:0003720">
    <property type="term" value="F:telomerase activity"/>
    <property type="evidence" value="ECO:0007669"/>
    <property type="project" value="InterPro"/>
</dbReference>
<comment type="catalytic activity">
    <reaction evidence="12 13">
        <text>DNA(n) + a 2'-deoxyribonucleoside 5'-triphosphate = DNA(n+1) + diphosphate</text>
        <dbReference type="Rhea" id="RHEA:22508"/>
        <dbReference type="Rhea" id="RHEA-COMP:17339"/>
        <dbReference type="Rhea" id="RHEA-COMP:17340"/>
        <dbReference type="ChEBI" id="CHEBI:33019"/>
        <dbReference type="ChEBI" id="CHEBI:61560"/>
        <dbReference type="ChEBI" id="CHEBI:173112"/>
        <dbReference type="EC" id="2.7.7.49"/>
    </reaction>
</comment>
<keyword evidence="9 13" id="KW-0779">Telomere</keyword>
<keyword evidence="6 13" id="KW-0548">Nucleotidyltransferase</keyword>
<keyword evidence="7 13" id="KW-0479">Metal-binding</keyword>
<dbReference type="GO" id="GO:0007004">
    <property type="term" value="P:telomere maintenance via telomerase"/>
    <property type="evidence" value="ECO:0007669"/>
    <property type="project" value="TreeGrafter"/>
</dbReference>
<keyword evidence="4 13" id="KW-0158">Chromosome</keyword>
<dbReference type="Gene3D" id="3.30.70.2630">
    <property type="match status" value="1"/>
</dbReference>
<feature type="compositionally biased region" description="Polar residues" evidence="14">
    <location>
        <begin position="380"/>
        <end position="398"/>
    </location>
</feature>
<evidence type="ECO:0000256" key="4">
    <source>
        <dbReference type="ARBA" id="ARBA00022454"/>
    </source>
</evidence>
<dbReference type="EC" id="2.7.7.49" evidence="2 13"/>
<dbReference type="Pfam" id="PF12009">
    <property type="entry name" value="Telomerase_RBD"/>
    <property type="match status" value="1"/>
</dbReference>
<dbReference type="InterPro" id="IPR021891">
    <property type="entry name" value="Telomerase_RBD"/>
</dbReference>
<evidence type="ECO:0000259" key="15">
    <source>
        <dbReference type="PROSITE" id="PS50878"/>
    </source>
</evidence>
<feature type="domain" description="Reverse transcriptase" evidence="15">
    <location>
        <begin position="756"/>
        <end position="1131"/>
    </location>
</feature>
<evidence type="ECO:0000256" key="1">
    <source>
        <dbReference type="ARBA" id="ARBA00008001"/>
    </source>
</evidence>
<comment type="function">
    <text evidence="13">Telomerase is a ribonucleoprotein enzyme essential for the replication of chromosome termini in most eukaryotes. It elongates telomeres. It is a reverse transcriptase that adds simple sequence repeats to chromosome ends by copying a template sequence within the RNA component of the enzyme.</text>
</comment>
<comment type="similarity">
    <text evidence="1 13">Belongs to the reverse transcriptase family. Telomerase subfamily.</text>
</comment>
<name>A0A7J7CQP5_TRIWF</name>
<sequence>MATIRRRKAPEVLWRLFNDRARTLAETIISMVPHPPPSPQSCLCKGRGCLQCCQDAMSFLLKPGDHPEYRRILNRCFIVINRNAPPTGPFYPQSRWPQNEIVPRVIEMMLHEEPMSSNVICSGYNKYNRSSPIVKLLTGPAWGILSERVGDDLMLYLLKYTSIFLPLSRKKHHQVSGSPISNFVKLSKHKTQSQCQFPSVSQFGPRWRSGSNISSILERQQPICLGVDNPFGSDSHLGSNDDCLSSVCSSRAANNSNQIDFSGASALTSGSITAGYETCSNVELHCSDKITAKLRKHPRPFSGQGHRKRRQLNILETGCGMASTVTCLNEAAGLTTAAEPSLYQGHSDGLQDSNKSLLKLRKHSRPFSWQRSRKRRRLNFQENNNKNSSATFSPTDESSLPGELKCDLNSYLHQFHKKTLQICSCCSLLQASQLEKQGLEIDRHFIFYDSKCSSSLFPPNHILDSLKPNFVGSRFLIANVFRLSDLNVGAQSMPCSHRNGFCLNGSTCQYHSILKLLKNLIRRARCCQYLRLLDKHCPFPSPDQNATGNTISLLEEDGKEKKLSRKFRDFKSGCLKEIVETNDPKIAAIKSYCSKSQVVSFIWSVCRSIVPPALLGSPSNQRRLRRNVSKFIRLRRFEKFSLKQCMHKLKTSGFEFLSNNTPSSLPNTQVLKHTSRQGCHVSNDGAHKMKQKFLEIWTSWFFSCLIVPLVQAHFYVTESQHGKQDIYYYQKPVWERLRQEAISCLKDHNFKCLGDTDVRKIICTRSFGFSKLRLCPKENGVRMLANLRAPSRMAFKESLCGTWRKTLMHCDSVKFNYFKPVNFILRDAHAVLRGLRSKEPDKWGSSVFDYNEVYRRLCPFLIGLKNGLTTLPELFIVVSDVSKAFDSIDQDKLLSILKEVIVKDQYFLQQSDQVVCSKKSLWVHNTIRLTDKSTSSDFGGSTSSVPFGSLHSVLVDLGCSRSVKKEELFFNLYEHVKHNVLLLDRKFYLQSIGIPQGGVCSSLLCSLYYGHLERNVIFPFLEKTFECPGDLSKRHNFDASFSQNCPKDEVTSSKYVLLRFIDDFLFVSTSKKQAVGFFSRLQRGFRDYNCYMNEGKFCFNFDVGHVSVPLSNMVCMGENGISFLRWSGLLLNCSTLEVQADYTRYLKNKLSSTLTVTWHGKPGRHLKAKLRGYMRPKCHSIFFDSNVNSAAVVRLNVFQAFLLCAMKFHCYVADLSYICKLQPRYYFKMIEQSLRYMHSLIKKRIRHFVSGYNFRPVLQLEGAEVEWLGLNAYIQALNRKQSRHKKLLSLLKCKLMVQKIASNVSSELKYAVDPLHSSFMWKIKY</sequence>
<dbReference type="InterPro" id="IPR049139">
    <property type="entry name" value="TERT_C"/>
</dbReference>
<evidence type="ECO:0000313" key="17">
    <source>
        <dbReference type="Proteomes" id="UP000593562"/>
    </source>
</evidence>
<dbReference type="InParanoid" id="A0A7J7CQP5"/>
<dbReference type="FunCoup" id="A0A7J7CQP5">
    <property type="interactions" value="255"/>
</dbReference>
<dbReference type="InterPro" id="IPR003545">
    <property type="entry name" value="Telomerase_RT"/>
</dbReference>
<evidence type="ECO:0000256" key="13">
    <source>
        <dbReference type="RuleBase" id="RU365061"/>
    </source>
</evidence>
<dbReference type="PANTHER" id="PTHR12066:SF0">
    <property type="entry name" value="TELOMERASE REVERSE TRANSCRIPTASE"/>
    <property type="match status" value="1"/>
</dbReference>
<dbReference type="GO" id="GO:0000333">
    <property type="term" value="C:telomerase catalytic core complex"/>
    <property type="evidence" value="ECO:0007669"/>
    <property type="project" value="TreeGrafter"/>
</dbReference>
<dbReference type="EMBL" id="JAAARO010000014">
    <property type="protein sequence ID" value="KAF5736435.1"/>
    <property type="molecule type" value="Genomic_DNA"/>
</dbReference>
<dbReference type="SUPFAM" id="SSF56672">
    <property type="entry name" value="DNA/RNA polymerases"/>
    <property type="match status" value="1"/>
</dbReference>
<proteinExistence type="inferred from homology"/>
<evidence type="ECO:0000256" key="5">
    <source>
        <dbReference type="ARBA" id="ARBA00022679"/>
    </source>
</evidence>
<keyword evidence="10 13" id="KW-0695">RNA-directed DNA polymerase</keyword>
<dbReference type="PANTHER" id="PTHR12066">
    <property type="entry name" value="TELOMERASE REVERSE TRANSCRIPTASE"/>
    <property type="match status" value="1"/>
</dbReference>
<dbReference type="InterPro" id="IPR043502">
    <property type="entry name" value="DNA/RNA_pol_sf"/>
</dbReference>
<feature type="region of interest" description="Disordered" evidence="14">
    <location>
        <begin position="365"/>
        <end position="399"/>
    </location>
</feature>
<dbReference type="OrthoDB" id="289721at2759"/>
<evidence type="ECO:0000313" key="16">
    <source>
        <dbReference type="EMBL" id="KAF5736435.1"/>
    </source>
</evidence>
<evidence type="ECO:0000256" key="11">
    <source>
        <dbReference type="ARBA" id="ARBA00023242"/>
    </source>
</evidence>
<dbReference type="GO" id="GO:0042162">
    <property type="term" value="F:telomeric DNA binding"/>
    <property type="evidence" value="ECO:0007669"/>
    <property type="project" value="TreeGrafter"/>
</dbReference>
<reference evidence="16 17" key="1">
    <citation type="journal article" date="2020" name="Nat. Commun.">
        <title>Genome of Tripterygium wilfordii and identification of cytochrome P450 involved in triptolide biosynthesis.</title>
        <authorList>
            <person name="Tu L."/>
            <person name="Su P."/>
            <person name="Zhang Z."/>
            <person name="Gao L."/>
            <person name="Wang J."/>
            <person name="Hu T."/>
            <person name="Zhou J."/>
            <person name="Zhang Y."/>
            <person name="Zhao Y."/>
            <person name="Liu Y."/>
            <person name="Song Y."/>
            <person name="Tong Y."/>
            <person name="Lu Y."/>
            <person name="Yang J."/>
            <person name="Xu C."/>
            <person name="Jia M."/>
            <person name="Peters R.J."/>
            <person name="Huang L."/>
            <person name="Gao W."/>
        </authorList>
    </citation>
    <scope>NUCLEOTIDE SEQUENCE [LARGE SCALE GENOMIC DNA]</scope>
    <source>
        <strain evidence="17">cv. XIE 37</strain>
        <tissue evidence="16">Leaf</tissue>
    </source>
</reference>
<protein>
    <recommendedName>
        <fullName evidence="3 13">Telomerase reverse transcriptase</fullName>
        <ecNumber evidence="2 13">2.7.7.49</ecNumber>
    </recommendedName>
    <alternativeName>
        <fullName evidence="13">Telomerase catalytic subunit</fullName>
    </alternativeName>
</protein>
<dbReference type="CDD" id="cd01648">
    <property type="entry name" value="TERT"/>
    <property type="match status" value="1"/>
</dbReference>
<dbReference type="PROSITE" id="PS50878">
    <property type="entry name" value="RT_POL"/>
    <property type="match status" value="1"/>
</dbReference>